<feature type="chain" id="PRO_5032517050" evidence="2">
    <location>
        <begin position="22"/>
        <end position="191"/>
    </location>
</feature>
<feature type="transmembrane region" description="Helical" evidence="1">
    <location>
        <begin position="171"/>
        <end position="189"/>
    </location>
</feature>
<feature type="transmembrane region" description="Helical" evidence="1">
    <location>
        <begin position="108"/>
        <end position="128"/>
    </location>
</feature>
<dbReference type="RefSeq" id="WP_169346245.1">
    <property type="nucleotide sequence ID" value="NZ_JABBJJ010000083.1"/>
</dbReference>
<feature type="signal peptide" evidence="2">
    <location>
        <begin position="1"/>
        <end position="21"/>
    </location>
</feature>
<keyword evidence="1" id="KW-0472">Membrane</keyword>
<keyword evidence="1" id="KW-0812">Transmembrane</keyword>
<keyword evidence="1" id="KW-1133">Transmembrane helix</keyword>
<accession>A0A848LD80</accession>
<evidence type="ECO:0000256" key="1">
    <source>
        <dbReference type="SAM" id="Phobius"/>
    </source>
</evidence>
<dbReference type="EMBL" id="JABBJJ010000083">
    <property type="protein sequence ID" value="NMO16959.1"/>
    <property type="molecule type" value="Genomic_DNA"/>
</dbReference>
<reference evidence="3 4" key="1">
    <citation type="submission" date="2020-04" db="EMBL/GenBank/DDBJ databases">
        <title>Draft genome of Pyxidicoccus fallax type strain.</title>
        <authorList>
            <person name="Whitworth D.E."/>
        </authorList>
    </citation>
    <scope>NUCLEOTIDE SEQUENCE [LARGE SCALE GENOMIC DNA]</scope>
    <source>
        <strain evidence="3 4">DSM 14698</strain>
    </source>
</reference>
<feature type="transmembrane region" description="Helical" evidence="1">
    <location>
        <begin position="40"/>
        <end position="61"/>
    </location>
</feature>
<comment type="caution">
    <text evidence="3">The sequence shown here is derived from an EMBL/GenBank/DDBJ whole genome shotgun (WGS) entry which is preliminary data.</text>
</comment>
<protein>
    <submittedName>
        <fullName evidence="3">Uncharacterized protein</fullName>
    </submittedName>
</protein>
<feature type="transmembrane region" description="Helical" evidence="1">
    <location>
        <begin position="135"/>
        <end position="151"/>
    </location>
</feature>
<gene>
    <name evidence="3" type="ORF">HG543_19145</name>
</gene>
<dbReference type="Proteomes" id="UP000518300">
    <property type="component" value="Unassembled WGS sequence"/>
</dbReference>
<sequence>MRSTSRSLFVLCLLLSTSVMARAPAPDDDISPTLRITSETVGAVLAGSSGVALGFLGGIILSDGMTCGFDDCRTGQRLTAGTSALGLGLGAATGVYLAGSLMDGHGRLLPTFLGGLVGAGAPLAVIGLTGTKLEGAPLIVGLALPIVGSILGYELSDPGPAARQARRDGPLLLPTVGLAPGGGAFGLAGRF</sequence>
<evidence type="ECO:0000313" key="3">
    <source>
        <dbReference type="EMBL" id="NMO16959.1"/>
    </source>
</evidence>
<name>A0A848LD80_9BACT</name>
<evidence type="ECO:0000313" key="4">
    <source>
        <dbReference type="Proteomes" id="UP000518300"/>
    </source>
</evidence>
<organism evidence="3 4">
    <name type="scientific">Pyxidicoccus fallax</name>
    <dbReference type="NCBI Taxonomy" id="394095"/>
    <lineage>
        <taxon>Bacteria</taxon>
        <taxon>Pseudomonadati</taxon>
        <taxon>Myxococcota</taxon>
        <taxon>Myxococcia</taxon>
        <taxon>Myxococcales</taxon>
        <taxon>Cystobacterineae</taxon>
        <taxon>Myxococcaceae</taxon>
        <taxon>Pyxidicoccus</taxon>
    </lineage>
</organism>
<feature type="transmembrane region" description="Helical" evidence="1">
    <location>
        <begin position="82"/>
        <end position="102"/>
    </location>
</feature>
<proteinExistence type="predicted"/>
<keyword evidence="4" id="KW-1185">Reference proteome</keyword>
<evidence type="ECO:0000256" key="2">
    <source>
        <dbReference type="SAM" id="SignalP"/>
    </source>
</evidence>
<keyword evidence="2" id="KW-0732">Signal</keyword>
<dbReference type="AlphaFoldDB" id="A0A848LD80"/>